<keyword evidence="3" id="KW-1185">Reference proteome</keyword>
<keyword evidence="2" id="KW-0067">ATP-binding</keyword>
<evidence type="ECO:0000313" key="2">
    <source>
        <dbReference type="EMBL" id="GLV56061.1"/>
    </source>
</evidence>
<reference evidence="2 3" key="1">
    <citation type="submission" date="2023-02" db="EMBL/GenBank/DDBJ databases">
        <title>Dictyobacter halimunensis sp. nov., a new member of the class Ktedonobacteria from forest soil in a geothermal area.</title>
        <authorList>
            <person name="Rachmania M.K."/>
            <person name="Ningsih F."/>
            <person name="Sakai Y."/>
            <person name="Yabe S."/>
            <person name="Yokota A."/>
            <person name="Sjamsuridzal W."/>
        </authorList>
    </citation>
    <scope>NUCLEOTIDE SEQUENCE [LARGE SCALE GENOMIC DNA]</scope>
    <source>
        <strain evidence="2 3">S3.2.2.5</strain>
    </source>
</reference>
<proteinExistence type="predicted"/>
<dbReference type="Proteomes" id="UP001344906">
    <property type="component" value="Unassembled WGS sequence"/>
</dbReference>
<gene>
    <name evidence="2" type="ORF">KDH_29050</name>
</gene>
<feature type="domain" description="CobQ/CobB/MinD/ParA nucleotide binding" evidence="1">
    <location>
        <begin position="7"/>
        <end position="79"/>
    </location>
</feature>
<dbReference type="InterPro" id="IPR002586">
    <property type="entry name" value="CobQ/CobB/MinD/ParA_Nub-bd_dom"/>
</dbReference>
<name>A0ABQ6FTC0_9CHLR</name>
<comment type="caution">
    <text evidence="2">The sequence shown here is derived from an EMBL/GenBank/DDBJ whole genome shotgun (WGS) entry which is preliminary data.</text>
</comment>
<dbReference type="PANTHER" id="PTHR43384:SF15">
    <property type="entry name" value="ATP-BINDING PROTEIN"/>
    <property type="match status" value="1"/>
</dbReference>
<dbReference type="GO" id="GO:0005524">
    <property type="term" value="F:ATP binding"/>
    <property type="evidence" value="ECO:0007669"/>
    <property type="project" value="UniProtKB-KW"/>
</dbReference>
<sequence>MKVAFVGKGGSGKTTLSALFSRYLAAHALPVVAFDADINQQLGEALGMSEAEAAQVPPLGLNLERIKDYLRGSNPHIRSTALMAKTTPPGHGSRLWHPRENNPLLIHFARDVHGVTLLATGPLSEDDLGLKCYHSKVGAVELLLNHCIDGPDEYVIVDMTAGADSFASGLFTRFDLTFLVVEPTRKSVGVYHQYKGYTRDYDVALTVVGNKIEHEDDLHFLQDQIEDDLLATFSRSDYIRALEKGRMQPITQLEAHNVSALAAMQQRVMSCEQNWVRFYQQAVAFHRKNASSWLNVSMGEDVSTQVDPDFSLTTAVQQYRHQFANT</sequence>
<protein>
    <submittedName>
        <fullName evidence="2">ATP-binding protein</fullName>
    </submittedName>
</protein>
<organism evidence="2 3">
    <name type="scientific">Dictyobacter halimunensis</name>
    <dbReference type="NCBI Taxonomy" id="3026934"/>
    <lineage>
        <taxon>Bacteria</taxon>
        <taxon>Bacillati</taxon>
        <taxon>Chloroflexota</taxon>
        <taxon>Ktedonobacteria</taxon>
        <taxon>Ktedonobacterales</taxon>
        <taxon>Dictyobacteraceae</taxon>
        <taxon>Dictyobacter</taxon>
    </lineage>
</organism>
<dbReference type="RefSeq" id="WP_338250940.1">
    <property type="nucleotide sequence ID" value="NZ_BSRI01000001.1"/>
</dbReference>
<dbReference type="EMBL" id="BSRI01000001">
    <property type="protein sequence ID" value="GLV56061.1"/>
    <property type="molecule type" value="Genomic_DNA"/>
</dbReference>
<dbReference type="InterPro" id="IPR027417">
    <property type="entry name" value="P-loop_NTPase"/>
</dbReference>
<dbReference type="PANTHER" id="PTHR43384">
    <property type="entry name" value="SEPTUM SITE-DETERMINING PROTEIN MIND HOMOLOG, CHLOROPLASTIC-RELATED"/>
    <property type="match status" value="1"/>
</dbReference>
<keyword evidence="2" id="KW-0547">Nucleotide-binding</keyword>
<dbReference type="Pfam" id="PF01656">
    <property type="entry name" value="CbiA"/>
    <property type="match status" value="1"/>
</dbReference>
<dbReference type="InterPro" id="IPR050625">
    <property type="entry name" value="ParA/MinD_ATPase"/>
</dbReference>
<evidence type="ECO:0000259" key="1">
    <source>
        <dbReference type="Pfam" id="PF01656"/>
    </source>
</evidence>
<accession>A0ABQ6FTC0</accession>
<dbReference type="SUPFAM" id="SSF52540">
    <property type="entry name" value="P-loop containing nucleoside triphosphate hydrolases"/>
    <property type="match status" value="1"/>
</dbReference>
<evidence type="ECO:0000313" key="3">
    <source>
        <dbReference type="Proteomes" id="UP001344906"/>
    </source>
</evidence>
<dbReference type="Gene3D" id="3.40.50.300">
    <property type="entry name" value="P-loop containing nucleotide triphosphate hydrolases"/>
    <property type="match status" value="1"/>
</dbReference>